<accession>A0ABY6FER0</accession>
<gene>
    <name evidence="1" type="ORF">K3169_28190</name>
</gene>
<evidence type="ECO:0000313" key="1">
    <source>
        <dbReference type="EMBL" id="UXZ96123.1"/>
    </source>
</evidence>
<organism evidence="1 2">
    <name type="scientific">Pseudomonas phytophila</name>
    <dbReference type="NCBI Taxonomy" id="2867264"/>
    <lineage>
        <taxon>Bacteria</taxon>
        <taxon>Pseudomonadati</taxon>
        <taxon>Pseudomonadota</taxon>
        <taxon>Gammaproteobacteria</taxon>
        <taxon>Pseudomonadales</taxon>
        <taxon>Pseudomonadaceae</taxon>
        <taxon>Pseudomonas</taxon>
    </lineage>
</organism>
<sequence length="180" mass="20860">MSYFSSTPTGAERYELSHLEPFTFVVDSKLAKRDLRVHVTFSTHCFSKAYDPALHANGEPIIDSQTQRPRSFCPIRYELSRHLRPLIESLGHPKAKVWETAAERNWCYSITVDSPSGPYYVFFEIRRASRERRQWQDLNLIVESAYHGDKRNEGPKLKGPIAFVLLCGKTYLHQPTSTRR</sequence>
<dbReference type="EMBL" id="CP081201">
    <property type="protein sequence ID" value="UXZ96123.1"/>
    <property type="molecule type" value="Genomic_DNA"/>
</dbReference>
<name>A0ABY6FER0_9PSED</name>
<dbReference type="Proteomes" id="UP001063228">
    <property type="component" value="Chromosome"/>
</dbReference>
<evidence type="ECO:0000313" key="2">
    <source>
        <dbReference type="Proteomes" id="UP001063228"/>
    </source>
</evidence>
<reference evidence="1" key="1">
    <citation type="submission" date="2021-08" db="EMBL/GenBank/DDBJ databases">
        <title>Complete genome sequence of Pseudomonas phytophila.</title>
        <authorList>
            <person name="Weir B.S."/>
            <person name="Templeton M.D."/>
            <person name="Arshed S."/>
            <person name="Andersen M.T."/>
            <person name="Jayaraman J."/>
        </authorList>
    </citation>
    <scope>NUCLEOTIDE SEQUENCE</scope>
    <source>
        <strain evidence="1">ICMP 23753</strain>
    </source>
</reference>
<proteinExistence type="predicted"/>
<protein>
    <submittedName>
        <fullName evidence="1">Uncharacterized protein</fullName>
    </submittedName>
</protein>
<dbReference type="RefSeq" id="WP_099268380.1">
    <property type="nucleotide sequence ID" value="NZ_CP081201.1"/>
</dbReference>
<keyword evidence="2" id="KW-1185">Reference proteome</keyword>